<dbReference type="EMBL" id="HBHX01065210">
    <property type="protein sequence ID" value="CAE0145963.1"/>
    <property type="molecule type" value="Transcribed_RNA"/>
</dbReference>
<feature type="chain" id="PRO_5030767328" description="Thiol-disulfide oxidoreductase DCC" evidence="1">
    <location>
        <begin position="18"/>
        <end position="214"/>
    </location>
</feature>
<reference evidence="2" key="1">
    <citation type="submission" date="2021-01" db="EMBL/GenBank/DDBJ databases">
        <authorList>
            <person name="Corre E."/>
            <person name="Pelletier E."/>
            <person name="Niang G."/>
            <person name="Scheremetjew M."/>
            <person name="Finn R."/>
            <person name="Kale V."/>
            <person name="Holt S."/>
            <person name="Cochrane G."/>
            <person name="Meng A."/>
            <person name="Brown T."/>
            <person name="Cohen L."/>
        </authorList>
    </citation>
    <scope>NUCLEOTIDE SEQUENCE</scope>
    <source>
        <strain evidence="2">CCMP281</strain>
    </source>
</reference>
<accession>A0A7S3BUR6</accession>
<evidence type="ECO:0000313" key="2">
    <source>
        <dbReference type="EMBL" id="CAE0145963.1"/>
    </source>
</evidence>
<organism evidence="2">
    <name type="scientific">Haptolina ericina</name>
    <dbReference type="NCBI Taxonomy" id="156174"/>
    <lineage>
        <taxon>Eukaryota</taxon>
        <taxon>Haptista</taxon>
        <taxon>Haptophyta</taxon>
        <taxon>Prymnesiophyceae</taxon>
        <taxon>Prymnesiales</taxon>
        <taxon>Prymnesiaceae</taxon>
        <taxon>Haptolina</taxon>
    </lineage>
</organism>
<feature type="signal peptide" evidence="1">
    <location>
        <begin position="1"/>
        <end position="17"/>
    </location>
</feature>
<evidence type="ECO:0000256" key="1">
    <source>
        <dbReference type="SAM" id="SignalP"/>
    </source>
</evidence>
<dbReference type="Pfam" id="PF04134">
    <property type="entry name" value="DCC1-like"/>
    <property type="match status" value="1"/>
</dbReference>
<dbReference type="InterPro" id="IPR007263">
    <property type="entry name" value="DCC1-like"/>
</dbReference>
<dbReference type="PANTHER" id="PTHR34290">
    <property type="entry name" value="SI:CH73-390P7.2"/>
    <property type="match status" value="1"/>
</dbReference>
<dbReference type="GO" id="GO:0015035">
    <property type="term" value="F:protein-disulfide reductase activity"/>
    <property type="evidence" value="ECO:0007669"/>
    <property type="project" value="InterPro"/>
</dbReference>
<dbReference type="AlphaFoldDB" id="A0A7S3BUR6"/>
<gene>
    <name evidence="2" type="ORF">HERI1096_LOCUS36101</name>
</gene>
<dbReference type="PANTHER" id="PTHR34290:SF2">
    <property type="entry name" value="OS04G0668800 PROTEIN"/>
    <property type="match status" value="1"/>
</dbReference>
<dbReference type="InterPro" id="IPR044691">
    <property type="entry name" value="DCC1_Trx"/>
</dbReference>
<evidence type="ECO:0008006" key="3">
    <source>
        <dbReference type="Google" id="ProtNLM"/>
    </source>
</evidence>
<keyword evidence="1" id="KW-0732">Signal</keyword>
<name>A0A7S3BUR6_9EUKA</name>
<proteinExistence type="predicted"/>
<protein>
    <recommendedName>
        <fullName evidence="3">Thiol-disulfide oxidoreductase DCC</fullName>
    </recommendedName>
</protein>
<sequence length="214" mass="23453">MTTLLLLLVYIFPEVNAFVGRSRLPASRLSCSSRATLCSAAFAAPADGMAAASPEALKVLYDGKCMVCLTNKRVLTLFDRAKTKLNFVNIQDKSYSPAQNGGILFEDAMRHFHVIDAEGTVHEGSDAVLMSYSAVGLGWLMAMLRFPPIRVMIDLLYRLVSRYRFAISRWLPGGRALAEAVTSLNDVQSAAQGYGCDDEDECILPDDDEDEDDA</sequence>